<evidence type="ECO:0000313" key="4">
    <source>
        <dbReference type="Proteomes" id="UP000712673"/>
    </source>
</evidence>
<dbReference type="AlphaFoldDB" id="A0A937W4C7"/>
<dbReference type="Pfam" id="PF26309">
    <property type="entry name" value="DUF8082"/>
    <property type="match status" value="1"/>
</dbReference>
<dbReference type="SMART" id="SM00331">
    <property type="entry name" value="PP2C_SIG"/>
    <property type="match status" value="1"/>
</dbReference>
<dbReference type="InterPro" id="IPR001932">
    <property type="entry name" value="PPM-type_phosphatase-like_dom"/>
</dbReference>
<gene>
    <name evidence="3" type="ORF">FJZ47_15505</name>
</gene>
<comment type="caution">
    <text evidence="3">The sequence shown here is derived from an EMBL/GenBank/DDBJ whole genome shotgun (WGS) entry which is preliminary data.</text>
</comment>
<dbReference type="EMBL" id="VGLS01000506">
    <property type="protein sequence ID" value="MBM3225189.1"/>
    <property type="molecule type" value="Genomic_DNA"/>
</dbReference>
<feature type="domain" description="PPM-type phosphatase" evidence="2">
    <location>
        <begin position="16"/>
        <end position="275"/>
    </location>
</feature>
<feature type="compositionally biased region" description="Low complexity" evidence="1">
    <location>
        <begin position="319"/>
        <end position="340"/>
    </location>
</feature>
<feature type="region of interest" description="Disordered" evidence="1">
    <location>
        <begin position="286"/>
        <end position="341"/>
    </location>
</feature>
<evidence type="ECO:0000256" key="1">
    <source>
        <dbReference type="SAM" id="MobiDB-lite"/>
    </source>
</evidence>
<protein>
    <submittedName>
        <fullName evidence="3">Serine/threonine-protein phosphatase</fullName>
    </submittedName>
</protein>
<dbReference type="GO" id="GO:0004722">
    <property type="term" value="F:protein serine/threonine phosphatase activity"/>
    <property type="evidence" value="ECO:0007669"/>
    <property type="project" value="InterPro"/>
</dbReference>
<dbReference type="Proteomes" id="UP000712673">
    <property type="component" value="Unassembled WGS sequence"/>
</dbReference>
<sequence length="459" mass="49459">MMAERMSANQVIHQIVVYGLSDRGLQRENNEDHFMVVDLTRRLIGVQENQLRPELFHHDIGQGGTMLMVADGLGGHEGGEIASQLAVDTVAQTLVDTTGQDTPVSERIIWAVGMAHEAICKYHGASGRTRHMASTLTAVHIGHGMMTIAQVGDSRAYRFSAGKLVLLTEDQTVVHMMQKKGMLTAEEAQNHPHRNIILQALGQDKSVLPEIQTLPFTHNDCLLLCSDGLSSYVAHERIEAIMASGEDEHMRCRHLIEAANAAGGADNVTVLLARLIVKESSRLQTTGRLVPSGAPRSTTRVVPGPRPAAGDQVPPPARTPAAPARPTSPSASSAAAKTPRGSWADQFASMLKWPWGHKDSEAASTSPATRQSTAPVESSHTKAGQTGAAGAWEPQVLKGVEDSLAEYLGPVAKILVGRAAQQTHDVRELCRLLAEQLATDQERAAFLRSALQHQQTHRS</sequence>
<feature type="compositionally biased region" description="Polar residues" evidence="1">
    <location>
        <begin position="362"/>
        <end position="384"/>
    </location>
</feature>
<dbReference type="SUPFAM" id="SSF81606">
    <property type="entry name" value="PP2C-like"/>
    <property type="match status" value="1"/>
</dbReference>
<dbReference type="PANTHER" id="PTHR13832:SF827">
    <property type="entry name" value="PROTEIN PHOSPHATASE 1L"/>
    <property type="match status" value="1"/>
</dbReference>
<feature type="region of interest" description="Disordered" evidence="1">
    <location>
        <begin position="358"/>
        <end position="390"/>
    </location>
</feature>
<dbReference type="CDD" id="cd00143">
    <property type="entry name" value="PP2Cc"/>
    <property type="match status" value="1"/>
</dbReference>
<evidence type="ECO:0000259" key="2">
    <source>
        <dbReference type="PROSITE" id="PS51746"/>
    </source>
</evidence>
<dbReference type="PROSITE" id="PS51746">
    <property type="entry name" value="PPM_2"/>
    <property type="match status" value="1"/>
</dbReference>
<dbReference type="InterPro" id="IPR036457">
    <property type="entry name" value="PPM-type-like_dom_sf"/>
</dbReference>
<evidence type="ECO:0000313" key="3">
    <source>
        <dbReference type="EMBL" id="MBM3225189.1"/>
    </source>
</evidence>
<accession>A0A937W4C7</accession>
<dbReference type="PANTHER" id="PTHR13832">
    <property type="entry name" value="PROTEIN PHOSPHATASE 2C"/>
    <property type="match status" value="1"/>
</dbReference>
<name>A0A937W4C7_UNCTE</name>
<organism evidence="3 4">
    <name type="scientific">Tectimicrobiota bacterium</name>
    <dbReference type="NCBI Taxonomy" id="2528274"/>
    <lineage>
        <taxon>Bacteria</taxon>
        <taxon>Pseudomonadati</taxon>
        <taxon>Nitrospinota/Tectimicrobiota group</taxon>
        <taxon>Candidatus Tectimicrobiota</taxon>
    </lineage>
</organism>
<proteinExistence type="predicted"/>
<dbReference type="SMART" id="SM00332">
    <property type="entry name" value="PP2Cc"/>
    <property type="match status" value="1"/>
</dbReference>
<dbReference type="InterPro" id="IPR015655">
    <property type="entry name" value="PP2C"/>
</dbReference>
<dbReference type="Gene3D" id="3.60.40.10">
    <property type="entry name" value="PPM-type phosphatase domain"/>
    <property type="match status" value="1"/>
</dbReference>
<reference evidence="3" key="1">
    <citation type="submission" date="2019-03" db="EMBL/GenBank/DDBJ databases">
        <title>Lake Tanganyika Metagenome-Assembled Genomes (MAGs).</title>
        <authorList>
            <person name="Tran P."/>
        </authorList>
    </citation>
    <scope>NUCLEOTIDE SEQUENCE</scope>
    <source>
        <strain evidence="3">K_DeepCast_65m_m2_066</strain>
    </source>
</reference>
<dbReference type="InterPro" id="IPR058395">
    <property type="entry name" value="DUF8082"/>
</dbReference>
<dbReference type="Pfam" id="PF13672">
    <property type="entry name" value="PP2C_2"/>
    <property type="match status" value="1"/>
</dbReference>